<reference evidence="1" key="1">
    <citation type="submission" date="2021-02" db="EMBL/GenBank/DDBJ databases">
        <authorList>
            <person name="Dougan E. K."/>
            <person name="Rhodes N."/>
            <person name="Thang M."/>
            <person name="Chan C."/>
        </authorList>
    </citation>
    <scope>NUCLEOTIDE SEQUENCE</scope>
</reference>
<accession>A0A813EBT0</accession>
<evidence type="ECO:0000313" key="2">
    <source>
        <dbReference type="Proteomes" id="UP000654075"/>
    </source>
</evidence>
<evidence type="ECO:0000313" key="1">
    <source>
        <dbReference type="EMBL" id="CAE8596556.1"/>
    </source>
</evidence>
<proteinExistence type="predicted"/>
<name>A0A813EBT0_POLGL</name>
<gene>
    <name evidence="1" type="ORF">PGLA1383_LOCUS15018</name>
</gene>
<sequence>SVDGARADIDEWQLAMLTNYCCGEFRDQLYAAPMLPAMQDMIGFEEGECLMVRLGAFGMGRQTATWNIYDLKKGVISEGVITEQALSQVDAFPSQSLKLLLE</sequence>
<organism evidence="1 2">
    <name type="scientific">Polarella glacialis</name>
    <name type="common">Dinoflagellate</name>
    <dbReference type="NCBI Taxonomy" id="89957"/>
    <lineage>
        <taxon>Eukaryota</taxon>
        <taxon>Sar</taxon>
        <taxon>Alveolata</taxon>
        <taxon>Dinophyceae</taxon>
        <taxon>Suessiales</taxon>
        <taxon>Suessiaceae</taxon>
        <taxon>Polarella</taxon>
    </lineage>
</organism>
<dbReference type="Proteomes" id="UP000654075">
    <property type="component" value="Unassembled WGS sequence"/>
</dbReference>
<dbReference type="AlphaFoldDB" id="A0A813EBT0"/>
<dbReference type="OrthoDB" id="406538at2759"/>
<protein>
    <submittedName>
        <fullName evidence="1">Uncharacterized protein</fullName>
    </submittedName>
</protein>
<comment type="caution">
    <text evidence="1">The sequence shown here is derived from an EMBL/GenBank/DDBJ whole genome shotgun (WGS) entry which is preliminary data.</text>
</comment>
<dbReference type="EMBL" id="CAJNNV010008710">
    <property type="protein sequence ID" value="CAE8596556.1"/>
    <property type="molecule type" value="Genomic_DNA"/>
</dbReference>
<keyword evidence="2" id="KW-1185">Reference proteome</keyword>
<feature type="non-terminal residue" evidence="1">
    <location>
        <position position="102"/>
    </location>
</feature>